<accession>A0A913Z3A9</accession>
<feature type="compositionally biased region" description="Polar residues" evidence="3">
    <location>
        <begin position="773"/>
        <end position="782"/>
    </location>
</feature>
<keyword evidence="4" id="KW-1133">Transmembrane helix</keyword>
<feature type="domain" description="NIDO" evidence="7">
    <location>
        <begin position="79"/>
        <end position="222"/>
    </location>
</feature>
<dbReference type="InterPro" id="IPR009030">
    <property type="entry name" value="Growth_fac_rcpt_cys_sf"/>
</dbReference>
<dbReference type="SUPFAM" id="SSF57196">
    <property type="entry name" value="EGF/Laminin"/>
    <property type="match status" value="1"/>
</dbReference>
<dbReference type="PANTHER" id="PTHR13802">
    <property type="entry name" value="MUCIN 4-RELATED"/>
    <property type="match status" value="1"/>
</dbReference>
<evidence type="ECO:0000256" key="1">
    <source>
        <dbReference type="ARBA" id="ARBA00022737"/>
    </source>
</evidence>
<feature type="transmembrane region" description="Helical" evidence="4">
    <location>
        <begin position="1417"/>
        <end position="1439"/>
    </location>
</feature>
<keyword evidence="2" id="KW-0245">EGF-like domain</keyword>
<feature type="compositionally biased region" description="Polar residues" evidence="3">
    <location>
        <begin position="1128"/>
        <end position="1141"/>
    </location>
</feature>
<dbReference type="Gene3D" id="2.10.25.10">
    <property type="entry name" value="Laminin"/>
    <property type="match status" value="1"/>
</dbReference>
<dbReference type="PANTHER" id="PTHR13802:SF59">
    <property type="entry name" value="SUSHI DOMAIN-CONTAINING PROTEIN 2"/>
    <property type="match status" value="1"/>
</dbReference>
<feature type="disulfide bond" evidence="2">
    <location>
        <begin position="1377"/>
        <end position="1386"/>
    </location>
</feature>
<dbReference type="Pfam" id="PF06119">
    <property type="entry name" value="NIDO"/>
    <property type="match status" value="2"/>
</dbReference>
<dbReference type="SUPFAM" id="SSF57184">
    <property type="entry name" value="Growth factor receptor domain"/>
    <property type="match status" value="1"/>
</dbReference>
<evidence type="ECO:0000259" key="7">
    <source>
        <dbReference type="PROSITE" id="PS51220"/>
    </source>
</evidence>
<keyword evidence="2" id="KW-1015">Disulfide bond</keyword>
<feature type="domain" description="NIDO" evidence="7">
    <location>
        <begin position="356"/>
        <end position="516"/>
    </location>
</feature>
<keyword evidence="1" id="KW-0677">Repeat</keyword>
<feature type="domain" description="EGF-like" evidence="5">
    <location>
        <begin position="1347"/>
        <end position="1387"/>
    </location>
</feature>
<dbReference type="OrthoDB" id="6236007at2759"/>
<dbReference type="PROSITE" id="PS50825">
    <property type="entry name" value="HYR"/>
    <property type="match status" value="1"/>
</dbReference>
<dbReference type="InterPro" id="IPR003410">
    <property type="entry name" value="HYR_dom"/>
</dbReference>
<feature type="compositionally biased region" description="Polar residues" evidence="3">
    <location>
        <begin position="816"/>
        <end position="1121"/>
    </location>
</feature>
<dbReference type="PROSITE" id="PS01186">
    <property type="entry name" value="EGF_2"/>
    <property type="match status" value="1"/>
</dbReference>
<dbReference type="InterPro" id="IPR003886">
    <property type="entry name" value="NIDO_dom"/>
</dbReference>
<feature type="compositionally biased region" description="Polar residues" evidence="3">
    <location>
        <begin position="703"/>
        <end position="719"/>
    </location>
</feature>
<proteinExistence type="predicted"/>
<dbReference type="PROSITE" id="PS51220">
    <property type="entry name" value="NIDO"/>
    <property type="match status" value="2"/>
</dbReference>
<organism evidence="8 9">
    <name type="scientific">Patiria miniata</name>
    <name type="common">Bat star</name>
    <name type="synonym">Asterina miniata</name>
    <dbReference type="NCBI Taxonomy" id="46514"/>
    <lineage>
        <taxon>Eukaryota</taxon>
        <taxon>Metazoa</taxon>
        <taxon>Echinodermata</taxon>
        <taxon>Eleutherozoa</taxon>
        <taxon>Asterozoa</taxon>
        <taxon>Asteroidea</taxon>
        <taxon>Valvatacea</taxon>
        <taxon>Valvatida</taxon>
        <taxon>Asterinidae</taxon>
        <taxon>Patiria</taxon>
    </lineage>
</organism>
<evidence type="ECO:0000313" key="8">
    <source>
        <dbReference type="EnsemblMetazoa" id="XP_038045491.1"/>
    </source>
</evidence>
<name>A0A913Z3A9_PATMI</name>
<dbReference type="InterPro" id="IPR051495">
    <property type="entry name" value="Epithelial_Barrier/Signaling"/>
</dbReference>
<evidence type="ECO:0000256" key="3">
    <source>
        <dbReference type="SAM" id="MobiDB-lite"/>
    </source>
</evidence>
<feature type="domain" description="HYR" evidence="6">
    <location>
        <begin position="603"/>
        <end position="697"/>
    </location>
</feature>
<keyword evidence="4" id="KW-0812">Transmembrane</keyword>
<protein>
    <submittedName>
        <fullName evidence="8">Uncharacterized protein</fullName>
    </submittedName>
</protein>
<sequence>MDCSSPHEILFPFAEPDAVYLASTDEGTSVEIPLPFNMAVFDQNHGSLYVNINGSISFDGAQIPFVNIPQSGNKHLILPFFSNITTERVGFVTYRHFLRTPENERLFCEADEIVGDVFSGQSNFSASFMLIATWYKVPSKTPGPTRNTFQAVLVTDGTRSFAMFNYEDIQWSYAQRDQVGFDAGDGVNFYLISEARTADIVNIDERSNIGIRGRWLFRIDQSSVELPTMNTTACEIATTCHIPDGAQCEGDGNPQGCTCSGSPQQCSCSLGFFGLDCSKILFPFGLRDDIVNNGDFDSSGEIPIPVEFPFFGRYFNSIFVNIKGLLSFTNKITSITPLRFPLANGIPSIAVYWADAITADFYHGSVQYRYFFRNTTTRNAMLFRHADEIIRRVFTSQSEFSASWMMVATWHKVDFIRTTKYDNPGDIYNTFQGVLVTDGAQSFAIHNYQKIIWTTGQFHAGDNFGLGGIPALVGFHGGDGINYYEVPGSQSNDIVNMDQRSNINTIGRWIFRIDLPEIQGPVVMSCPSAIVHNGNTFWNPLSVMAFNLTDSSTVSASCNIRHLRGGRDTIVTSDYLLPSYAARITCYAPSTSPVATCRFDVTFDNVAPVFQSCQSQVVYATPGTNQSIVVLDPDLFSAIDAVGGPVSVSCSFLNEDSVRVSVGLNSTFPLGMMTVDCEASDAAGNTAFCQLNVTVLESPPPTTEQMPTTGPKDSTTYDTTNGQILTSETTEIKTPVTAVTMSPATDDQTPATAATESLSTDDQTAASDTTVALSTDDQSPATAATVDPSTDDQTPTSDATECPSDDQTPAIAAPMSPSTDDQTPATAAPMSPSTDDQTPATAAPMSPSTDDQTPATAAPMSPSTDDQTPATAAPMSSSTDDQTPATAAPMSPSTDDQTPATAAPMSPSTDDQTPATAAPMSPSTDDQTPATAAPMSPSTDDQTPVTAAPMSPSTDDQTPASAAPMSPSTDDQTPATAAPMSPSTDDQTPATAAPMSPSTDDQTPATAAPMSPSTDDQTPATAAPMSPSTDDQTPATAAPMSPSTDDQTPATAAPMSPSTDDQTPVTAAPMSPSTDDQTPATAAPMSPSTDDQTPATAAPMSLSTDNQTPATTTPMSQSTDAQTHDGTSEYPSGYQTTATDSPTPVCELTESSCQQGTFDEDHCECVCPVSISGRTCQVPNPCLDPTLCPGEEEYCVANIFNPVGYDCVCDALLGYLTEDGGSCTRYIARVFRLRVLGINGIAVDFLPAFGNPTSSASSEALGIIRGVLLFILKRNPLTSAVRDVTDISILSGGSIIVEFVALYNNTDTALVVPSVQIIQSVLQTQSRLEGESDYLAVDTQYVTTEQTTSTCPMNYCANGGTCDIVGLYPMFTLTCRCSTSFTGEHCDSVIPLMGVVPTAPRTDAPTEPPGEGVLPTILIIVIMIVVFVLALLILGFLCIMMRRRIILNRIPIAFKSPDRPSTGRGPDFSRRVWRAEDDANIAVFAPAWQRHLGTRFPARAVNGVRSVPQLQQIPPERSSDFMTPYMVPDFVEMPLHENQGRPMEHSKGQYWPNPAYSGQY</sequence>
<feature type="region of interest" description="Disordered" evidence="3">
    <location>
        <begin position="741"/>
        <end position="1141"/>
    </location>
</feature>
<dbReference type="PROSITE" id="PS50026">
    <property type="entry name" value="EGF_3"/>
    <property type="match status" value="1"/>
</dbReference>
<dbReference type="GO" id="GO:0007160">
    <property type="term" value="P:cell-matrix adhesion"/>
    <property type="evidence" value="ECO:0007669"/>
    <property type="project" value="InterPro"/>
</dbReference>
<evidence type="ECO:0000259" key="6">
    <source>
        <dbReference type="PROSITE" id="PS50825"/>
    </source>
</evidence>
<dbReference type="SMART" id="SM00539">
    <property type="entry name" value="NIDO"/>
    <property type="match status" value="2"/>
</dbReference>
<reference evidence="8" key="1">
    <citation type="submission" date="2022-11" db="UniProtKB">
        <authorList>
            <consortium name="EnsemblMetazoa"/>
        </authorList>
    </citation>
    <scope>IDENTIFICATION</scope>
</reference>
<dbReference type="RefSeq" id="XP_038045491.1">
    <property type="nucleotide sequence ID" value="XM_038189563.1"/>
</dbReference>
<evidence type="ECO:0000256" key="4">
    <source>
        <dbReference type="SAM" id="Phobius"/>
    </source>
</evidence>
<evidence type="ECO:0000256" key="2">
    <source>
        <dbReference type="PROSITE-ProRule" id="PRU00076"/>
    </source>
</evidence>
<feature type="compositionally biased region" description="Low complexity" evidence="3">
    <location>
        <begin position="743"/>
        <end position="772"/>
    </location>
</feature>
<dbReference type="EnsemblMetazoa" id="XM_038189563.1">
    <property type="protein sequence ID" value="XP_038045491.1"/>
    <property type="gene ID" value="LOC119720051"/>
</dbReference>
<dbReference type="PROSITE" id="PS00022">
    <property type="entry name" value="EGF_1"/>
    <property type="match status" value="1"/>
</dbReference>
<evidence type="ECO:0000259" key="5">
    <source>
        <dbReference type="PROSITE" id="PS50026"/>
    </source>
</evidence>
<dbReference type="InterPro" id="IPR000742">
    <property type="entry name" value="EGF"/>
</dbReference>
<comment type="caution">
    <text evidence="2">Lacks conserved residue(s) required for the propagation of feature annotation.</text>
</comment>
<feature type="compositionally biased region" description="Low complexity" evidence="3">
    <location>
        <begin position="785"/>
        <end position="798"/>
    </location>
</feature>
<dbReference type="GeneID" id="119720051"/>
<feature type="region of interest" description="Disordered" evidence="3">
    <location>
        <begin position="697"/>
        <end position="719"/>
    </location>
</feature>
<dbReference type="Proteomes" id="UP000887568">
    <property type="component" value="Unplaced"/>
</dbReference>
<keyword evidence="4" id="KW-0472">Membrane</keyword>
<evidence type="ECO:0000313" key="9">
    <source>
        <dbReference type="Proteomes" id="UP000887568"/>
    </source>
</evidence>
<keyword evidence="9" id="KW-1185">Reference proteome</keyword>